<dbReference type="Proteomes" id="UP000789508">
    <property type="component" value="Unassembled WGS sequence"/>
</dbReference>
<sequence length="54" mass="6242">MTAWKENLTKSNITTQNRSLTGRAWLNISVDLRVPDNLSILLDKGSYKDCWMNE</sequence>
<name>A0A9N9AKK0_9GLOM</name>
<dbReference type="EMBL" id="CAJVPS010001336">
    <property type="protein sequence ID" value="CAG8534279.1"/>
    <property type="molecule type" value="Genomic_DNA"/>
</dbReference>
<reference evidence="1" key="1">
    <citation type="submission" date="2021-06" db="EMBL/GenBank/DDBJ databases">
        <authorList>
            <person name="Kallberg Y."/>
            <person name="Tangrot J."/>
            <person name="Rosling A."/>
        </authorList>
    </citation>
    <scope>NUCLEOTIDE SEQUENCE</scope>
    <source>
        <strain evidence="1">FL130A</strain>
    </source>
</reference>
<comment type="caution">
    <text evidence="1">The sequence shown here is derived from an EMBL/GenBank/DDBJ whole genome shotgun (WGS) entry which is preliminary data.</text>
</comment>
<organism evidence="1 2">
    <name type="scientific">Ambispora leptoticha</name>
    <dbReference type="NCBI Taxonomy" id="144679"/>
    <lineage>
        <taxon>Eukaryota</taxon>
        <taxon>Fungi</taxon>
        <taxon>Fungi incertae sedis</taxon>
        <taxon>Mucoromycota</taxon>
        <taxon>Glomeromycotina</taxon>
        <taxon>Glomeromycetes</taxon>
        <taxon>Archaeosporales</taxon>
        <taxon>Ambisporaceae</taxon>
        <taxon>Ambispora</taxon>
    </lineage>
</organism>
<dbReference type="AlphaFoldDB" id="A0A9N9AKK0"/>
<gene>
    <name evidence="1" type="ORF">ALEPTO_LOCUS5093</name>
</gene>
<proteinExistence type="predicted"/>
<evidence type="ECO:0000313" key="2">
    <source>
        <dbReference type="Proteomes" id="UP000789508"/>
    </source>
</evidence>
<evidence type="ECO:0000313" key="1">
    <source>
        <dbReference type="EMBL" id="CAG8534279.1"/>
    </source>
</evidence>
<protein>
    <submittedName>
        <fullName evidence="1">10702_t:CDS:1</fullName>
    </submittedName>
</protein>
<keyword evidence="2" id="KW-1185">Reference proteome</keyword>
<accession>A0A9N9AKK0</accession>